<dbReference type="Gene3D" id="1.20.1440.60">
    <property type="entry name" value="23S rRNA-intervening sequence"/>
    <property type="match status" value="1"/>
</dbReference>
<dbReference type="AlphaFoldDB" id="A0A644TSJ0"/>
<dbReference type="PANTHER" id="PTHR38471">
    <property type="entry name" value="FOUR HELIX BUNDLE PROTEIN"/>
    <property type="match status" value="1"/>
</dbReference>
<protein>
    <recommendedName>
        <fullName evidence="2">Four helix bundle protein</fullName>
    </recommendedName>
</protein>
<evidence type="ECO:0008006" key="2">
    <source>
        <dbReference type="Google" id="ProtNLM"/>
    </source>
</evidence>
<dbReference type="InterPro" id="IPR036583">
    <property type="entry name" value="23S_rRNA_IVS_sf"/>
</dbReference>
<sequence length="150" mass="17437">MENQNRPVSFFRFEDLRVYHKSLDYFNWIIEQVKSNNPYEHKLILEPLANAAIKISVNIAEGSSRHKLQFVNFLKDAKTAVRECVVLSSMAFKSGAFTDQQYEQSKETLVEMTKMLGAMIVSLQRSTNREEADIEQKQDFNNVGEVDFEY</sequence>
<accession>A0A644TSJ0</accession>
<dbReference type="InterPro" id="IPR012657">
    <property type="entry name" value="23S_rRNA-intervening_sequence"/>
</dbReference>
<organism evidence="1">
    <name type="scientific">bioreactor metagenome</name>
    <dbReference type="NCBI Taxonomy" id="1076179"/>
    <lineage>
        <taxon>unclassified sequences</taxon>
        <taxon>metagenomes</taxon>
        <taxon>ecological metagenomes</taxon>
    </lineage>
</organism>
<dbReference type="Pfam" id="PF05635">
    <property type="entry name" value="23S_rRNA_IVP"/>
    <property type="match status" value="1"/>
</dbReference>
<reference evidence="1" key="1">
    <citation type="submission" date="2019-08" db="EMBL/GenBank/DDBJ databases">
        <authorList>
            <person name="Kucharzyk K."/>
            <person name="Murdoch R.W."/>
            <person name="Higgins S."/>
            <person name="Loffler F."/>
        </authorList>
    </citation>
    <scope>NUCLEOTIDE SEQUENCE</scope>
</reference>
<evidence type="ECO:0000313" key="1">
    <source>
        <dbReference type="EMBL" id="MPL69958.1"/>
    </source>
</evidence>
<proteinExistence type="predicted"/>
<comment type="caution">
    <text evidence="1">The sequence shown here is derived from an EMBL/GenBank/DDBJ whole genome shotgun (WGS) entry which is preliminary data.</text>
</comment>
<dbReference type="PANTHER" id="PTHR38471:SF2">
    <property type="entry name" value="FOUR HELIX BUNDLE PROTEIN"/>
    <property type="match status" value="1"/>
</dbReference>
<name>A0A644TSJ0_9ZZZZ</name>
<dbReference type="NCBIfam" id="TIGR02436">
    <property type="entry name" value="four helix bundle protein"/>
    <property type="match status" value="1"/>
</dbReference>
<dbReference type="EMBL" id="VSSQ01000050">
    <property type="protein sequence ID" value="MPL69958.1"/>
    <property type="molecule type" value="Genomic_DNA"/>
</dbReference>
<dbReference type="SUPFAM" id="SSF158446">
    <property type="entry name" value="IVS-encoded protein-like"/>
    <property type="match status" value="1"/>
</dbReference>
<gene>
    <name evidence="1" type="ORF">SDC9_15709</name>
</gene>